<proteinExistence type="predicted"/>
<evidence type="ECO:0000256" key="1">
    <source>
        <dbReference type="SAM" id="MobiDB-lite"/>
    </source>
</evidence>
<comment type="caution">
    <text evidence="3">The sequence shown here is derived from an EMBL/GenBank/DDBJ whole genome shotgun (WGS) entry which is preliminary data.</text>
</comment>
<organism evidence="3 4">
    <name type="scientific">Pseudonocardia eucalypti</name>
    <dbReference type="NCBI Taxonomy" id="648755"/>
    <lineage>
        <taxon>Bacteria</taxon>
        <taxon>Bacillati</taxon>
        <taxon>Actinomycetota</taxon>
        <taxon>Actinomycetes</taxon>
        <taxon>Pseudonocardiales</taxon>
        <taxon>Pseudonocardiaceae</taxon>
        <taxon>Pseudonocardia</taxon>
    </lineage>
</organism>
<feature type="region of interest" description="Disordered" evidence="1">
    <location>
        <begin position="15"/>
        <end position="48"/>
    </location>
</feature>
<keyword evidence="4" id="KW-1185">Reference proteome</keyword>
<reference evidence="4" key="1">
    <citation type="journal article" date="2019" name="Int. J. Syst. Evol. Microbiol.">
        <title>The Global Catalogue of Microorganisms (GCM) 10K type strain sequencing project: providing services to taxonomists for standard genome sequencing and annotation.</title>
        <authorList>
            <consortium name="The Broad Institute Genomics Platform"/>
            <consortium name="The Broad Institute Genome Sequencing Center for Infectious Disease"/>
            <person name="Wu L."/>
            <person name="Ma J."/>
        </authorList>
    </citation>
    <scope>NUCLEOTIDE SEQUENCE [LARGE SCALE GENOMIC DNA]</scope>
    <source>
        <strain evidence="4">JCM 18303</strain>
    </source>
</reference>
<dbReference type="EMBL" id="BAABJP010000019">
    <property type="protein sequence ID" value="GAA5159723.1"/>
    <property type="molecule type" value="Genomic_DNA"/>
</dbReference>
<feature type="domain" description="Iminophenyl-pyruvate dimer synthase" evidence="2">
    <location>
        <begin position="631"/>
        <end position="854"/>
    </location>
</feature>
<dbReference type="Gene3D" id="1.20.1260.10">
    <property type="match status" value="1"/>
</dbReference>
<evidence type="ECO:0000259" key="2">
    <source>
        <dbReference type="Pfam" id="PF12902"/>
    </source>
</evidence>
<accession>A0ABP9QCR2</accession>
<dbReference type="InterPro" id="IPR026820">
    <property type="entry name" value="VioB/RebD_dom"/>
</dbReference>
<sequence>MSVFDTPKVHFAGTAVTRLPTGPRSGQLDLATNRPVDTSDGGRNPGGNGHFWVDAKVVGCELRAGEVDTTEPLVGRSLDLWGHYCAHLGSTANRARVFDVDPASNWTTTVMLGQLALGRLGRSHEVGYLVTGYVTGMCPPRWQNWSHIVEVCRQPLASWFRHSVVHQFALEHPHWLDGAEYSPALTALRSLLAEGEADGLVVQFALTNMATPAGNDQPDRWDLRGTLAPWHASELRTYPAGRLLYPPAGGPLHNLTVRVDPSWVGFNLVTALPVTGRAPRGVPGGTHRLGPLVDHGDLWLRAESGEPLARVPRELYLGPAYRLGSGVLTVPRLNGDSGQPLVVTAGESDEPLLVERQTVVQTDEAALFLEHPDATSGRHFPVRVPVRSYVRGEPAAVPRIRVRQFVNPRGLPRDPVAASPSARAADLRVAAFRAGEQSSYLSEVRLATDRHGTGVLDLRGVRGGSARVLLLPDGDPPPVDETEPGSATVGYDNDDSLGYWSSVGSLAVRVLPDHWHLDALADEEITFELLYREVFEPYERLYSFMRDEVFSLAEECKVEPYARLTWHACDPGNRDKTFYMPPTRDLTAPQTRLLRRYMFAVEATRQGPVSPLAAPTQVAAVTTRENLLDALRHAAAIELAGMTQYLYAAYSIPTHTAATRLVTLGEWTPAQLRLACGDGPDSLRGGMRGSLLAVAKEEMIHFLVVNNIIMAMGEPFHLPEVDFGTFNANTRVPLEFALERFGLGSVQRFIDLERPHTGLAQGDGYGSLSELYAAIRDGLHRVPDALLVDRGAGGGQHHLFMRESVNAVHPDYQLEVDDLASALFAIDFVTEHGEGGVLGDSVEESHYATFQRLHRELATQAPWSPSYPVPRNPTLGTGTLAKEPLTYEPARQVATVFNRTYATSMQLMVQHFAGWPDDNPRRARLMNWALDLMVGVLRPTAELLVTVPSGRPGYTAGPTFELDRIPEYLPRPAAAATRIARELDDIAALADKCDNLSHTVAALLRHTADDLRANPPG</sequence>
<evidence type="ECO:0000313" key="3">
    <source>
        <dbReference type="EMBL" id="GAA5159723.1"/>
    </source>
</evidence>
<name>A0ABP9QCR2_9PSEU</name>
<dbReference type="InterPro" id="IPR012347">
    <property type="entry name" value="Ferritin-like"/>
</dbReference>
<protein>
    <recommendedName>
        <fullName evidence="2">Iminophenyl-pyruvate dimer synthase domain-containing protein</fullName>
    </recommendedName>
</protein>
<dbReference type="Proteomes" id="UP001428817">
    <property type="component" value="Unassembled WGS sequence"/>
</dbReference>
<dbReference type="Pfam" id="PF12902">
    <property type="entry name" value="Ferritin-like"/>
    <property type="match status" value="1"/>
</dbReference>
<dbReference type="RefSeq" id="WP_185063322.1">
    <property type="nucleotide sequence ID" value="NZ_BAABJP010000019.1"/>
</dbReference>
<gene>
    <name evidence="3" type="ORF">GCM10023321_41290</name>
</gene>
<evidence type="ECO:0000313" key="4">
    <source>
        <dbReference type="Proteomes" id="UP001428817"/>
    </source>
</evidence>